<dbReference type="GO" id="GO:0071821">
    <property type="term" value="C:FANCM-MHF complex"/>
    <property type="evidence" value="ECO:0007669"/>
    <property type="project" value="InterPro"/>
</dbReference>
<dbReference type="EMBL" id="HBFP01011011">
    <property type="protein sequence ID" value="CAD8823532.1"/>
    <property type="molecule type" value="Transcribed_RNA"/>
</dbReference>
<dbReference type="SUPFAM" id="SSF47113">
    <property type="entry name" value="Histone-fold"/>
    <property type="match status" value="1"/>
</dbReference>
<dbReference type="GO" id="GO:0046982">
    <property type="term" value="F:protein heterodimerization activity"/>
    <property type="evidence" value="ECO:0007669"/>
    <property type="project" value="InterPro"/>
</dbReference>
<reference evidence="2" key="1">
    <citation type="submission" date="2021-01" db="EMBL/GenBank/DDBJ databases">
        <authorList>
            <person name="Corre E."/>
            <person name="Pelletier E."/>
            <person name="Niang G."/>
            <person name="Scheremetjew M."/>
            <person name="Finn R."/>
            <person name="Kale V."/>
            <person name="Holt S."/>
            <person name="Cochrane G."/>
            <person name="Meng A."/>
            <person name="Brown T."/>
            <person name="Cohen L."/>
        </authorList>
    </citation>
    <scope>NUCLEOTIDE SEQUENCE</scope>
    <source>
        <strain evidence="2">CCMP3278</strain>
    </source>
</reference>
<evidence type="ECO:0000313" key="2">
    <source>
        <dbReference type="EMBL" id="CAD8823532.1"/>
    </source>
</evidence>
<proteinExistence type="predicted"/>
<dbReference type="InterPro" id="IPR029003">
    <property type="entry name" value="CENP-S/Mhf1"/>
</dbReference>
<organism evidence="2">
    <name type="scientific">Timspurckia oligopyrenoides</name>
    <dbReference type="NCBI Taxonomy" id="708627"/>
    <lineage>
        <taxon>Eukaryota</taxon>
        <taxon>Rhodophyta</taxon>
        <taxon>Bangiophyceae</taxon>
        <taxon>Porphyridiales</taxon>
        <taxon>Porphyridiaceae</taxon>
        <taxon>Timspurckia</taxon>
    </lineage>
</organism>
<dbReference type="Gene3D" id="1.10.20.10">
    <property type="entry name" value="Histone, subunit A"/>
    <property type="match status" value="1"/>
</dbReference>
<evidence type="ECO:0000256" key="1">
    <source>
        <dbReference type="SAM" id="MobiDB-lite"/>
    </source>
</evidence>
<gene>
    <name evidence="2" type="ORF">TOLI1172_LOCUS7930</name>
</gene>
<dbReference type="AlphaFoldDB" id="A0A7S0ZJ73"/>
<feature type="region of interest" description="Disordered" evidence="1">
    <location>
        <begin position="100"/>
        <end position="121"/>
    </location>
</feature>
<dbReference type="InterPro" id="IPR009072">
    <property type="entry name" value="Histone-fold"/>
</dbReference>
<evidence type="ECO:0008006" key="3">
    <source>
        <dbReference type="Google" id="ProtNLM"/>
    </source>
</evidence>
<name>A0A7S0ZJ73_9RHOD</name>
<sequence length="121" mass="13518">MDVVGEEDELGEVMRCVKKASENVVKVENNGNKIGLGDDALVVLTKFISNYSQLILAKDCEAFARHANKVIITPRDILLVTRRSSNVSLQLNAYLETKSKQNDRNSIAKHKSVYHQKSDSD</sequence>
<dbReference type="Pfam" id="PF15630">
    <property type="entry name" value="CENP-S"/>
    <property type="match status" value="1"/>
</dbReference>
<accession>A0A7S0ZJ73</accession>
<protein>
    <recommendedName>
        <fullName evidence="3">Centromere protein S</fullName>
    </recommendedName>
</protein>